<reference evidence="1" key="1">
    <citation type="submission" date="2020-11" db="EMBL/GenBank/DDBJ databases">
        <title>Chlorella ohadii genome sequencing and assembly.</title>
        <authorList>
            <person name="Murik O."/>
            <person name="Treves H."/>
            <person name="Kedem I."/>
            <person name="Shotland Y."/>
            <person name="Kaplan A."/>
        </authorList>
    </citation>
    <scope>NUCLEOTIDE SEQUENCE</scope>
    <source>
        <strain evidence="1">1</strain>
    </source>
</reference>
<dbReference type="Proteomes" id="UP001205105">
    <property type="component" value="Unassembled WGS sequence"/>
</dbReference>
<evidence type="ECO:0000313" key="1">
    <source>
        <dbReference type="EMBL" id="KAI7835752.1"/>
    </source>
</evidence>
<dbReference type="EMBL" id="JADXDR010000230">
    <property type="protein sequence ID" value="KAI7835752.1"/>
    <property type="molecule type" value="Genomic_DNA"/>
</dbReference>
<keyword evidence="2" id="KW-1185">Reference proteome</keyword>
<gene>
    <name evidence="1" type="ORF">COHA_010357</name>
</gene>
<accession>A0AAD5DDX9</accession>
<name>A0AAD5DDX9_9CHLO</name>
<sequence length="452" mass="48157">MAALAPVQSLLHLDDALVAIPEDATCCSTSQPAAPLRWVDHEQLMACGEGRVRPLRKCASVPTLHSMQEACGDSEGMEVFVILRPFKEFGGGLFRRLPKRVKNGVRDCGLCHYLAVFKQKDGSLVQCAPCSGQFDFGPRGGDIHVARGPFAFLSKSADGKMQRLVPGEVRERRLTRLPEAHMYVGRTPLSLEDIRAWNALQEQGSMHYELHRNDCRHYINCLVKYTTGREQAASACLASQWQRARQLGTYGLATSVVRLTQFFTDLANWGKVQLIGNVSMYGMLALSGQKALARLPALLPGAKAKLQPVVSKALAGGVKRALAGPVRTAIARKPVVVGTAAMATLAASSSQAPVIRETVSVGARMARAAQATIAAASTAMSRASAATVRTTSQAAVAVGSITRGAVALAAGRPMPLALEWGKAASPPRASLGMRAADRSQRLALAITSAARR</sequence>
<evidence type="ECO:0000313" key="2">
    <source>
        <dbReference type="Proteomes" id="UP001205105"/>
    </source>
</evidence>
<dbReference type="AlphaFoldDB" id="A0AAD5DDX9"/>
<protein>
    <submittedName>
        <fullName evidence="1">Uncharacterized protein</fullName>
    </submittedName>
</protein>
<comment type="caution">
    <text evidence="1">The sequence shown here is derived from an EMBL/GenBank/DDBJ whole genome shotgun (WGS) entry which is preliminary data.</text>
</comment>
<organism evidence="1 2">
    <name type="scientific">Chlorella ohadii</name>
    <dbReference type="NCBI Taxonomy" id="2649997"/>
    <lineage>
        <taxon>Eukaryota</taxon>
        <taxon>Viridiplantae</taxon>
        <taxon>Chlorophyta</taxon>
        <taxon>core chlorophytes</taxon>
        <taxon>Trebouxiophyceae</taxon>
        <taxon>Chlorellales</taxon>
        <taxon>Chlorellaceae</taxon>
        <taxon>Chlorella clade</taxon>
        <taxon>Chlorella</taxon>
    </lineage>
</organism>
<proteinExistence type="predicted"/>